<dbReference type="EMBL" id="CARXXK010001250">
    <property type="protein sequence ID" value="CAI6374831.1"/>
    <property type="molecule type" value="Genomic_DNA"/>
</dbReference>
<protein>
    <submittedName>
        <fullName evidence="2">Uncharacterized protein</fullName>
    </submittedName>
</protein>
<reference evidence="2 3" key="1">
    <citation type="submission" date="2023-01" db="EMBL/GenBank/DDBJ databases">
        <authorList>
            <person name="Whitehead M."/>
        </authorList>
    </citation>
    <scope>NUCLEOTIDE SEQUENCE [LARGE SCALE GENOMIC DNA]</scope>
</reference>
<evidence type="ECO:0000313" key="2">
    <source>
        <dbReference type="EMBL" id="CAI6374831.1"/>
    </source>
</evidence>
<feature type="region of interest" description="Disordered" evidence="1">
    <location>
        <begin position="117"/>
        <end position="155"/>
    </location>
</feature>
<organism evidence="2 3">
    <name type="scientific">Macrosiphum euphorbiae</name>
    <name type="common">potato aphid</name>
    <dbReference type="NCBI Taxonomy" id="13131"/>
    <lineage>
        <taxon>Eukaryota</taxon>
        <taxon>Metazoa</taxon>
        <taxon>Ecdysozoa</taxon>
        <taxon>Arthropoda</taxon>
        <taxon>Hexapoda</taxon>
        <taxon>Insecta</taxon>
        <taxon>Pterygota</taxon>
        <taxon>Neoptera</taxon>
        <taxon>Paraneoptera</taxon>
        <taxon>Hemiptera</taxon>
        <taxon>Sternorrhyncha</taxon>
        <taxon>Aphidomorpha</taxon>
        <taxon>Aphidoidea</taxon>
        <taxon>Aphididae</taxon>
        <taxon>Macrosiphini</taxon>
        <taxon>Macrosiphum</taxon>
    </lineage>
</organism>
<accession>A0AAV0Y5Z5</accession>
<evidence type="ECO:0000256" key="1">
    <source>
        <dbReference type="SAM" id="MobiDB-lite"/>
    </source>
</evidence>
<proteinExistence type="predicted"/>
<evidence type="ECO:0000313" key="3">
    <source>
        <dbReference type="Proteomes" id="UP001160148"/>
    </source>
</evidence>
<dbReference type="AlphaFoldDB" id="A0AAV0Y5Z5"/>
<comment type="caution">
    <text evidence="2">The sequence shown here is derived from an EMBL/GenBank/DDBJ whole genome shotgun (WGS) entry which is preliminary data.</text>
</comment>
<keyword evidence="3" id="KW-1185">Reference proteome</keyword>
<gene>
    <name evidence="2" type="ORF">MEUPH1_LOCUS28409</name>
</gene>
<name>A0AAV0Y5Z5_9HEMI</name>
<sequence length="361" mass="40672">MMFNSHLSETFTNECMLNFINNYGFSYVDNADEEVKDLKCSAEQFSVSRTATMSKPITITTNTANTVMSTTVAAEITTTATTAPAQVETVSVCVYDIKEINENGDDDDDATCYENDIRAESTESAPSARAVSGKTKTRGKKTKPTDNADGYIESKNNRRADSKKMFKLNLKPKNCLDDLVTVSTTQDAECDKTKKRAKSAVHKACLVLVDCIKFDPKKYNIYEIESSEMVLLHLMTGYSVEELTWSDVVRKINELKFEKNTSEIISKYFSKYAMYKLMVALRKLKRTKYLDRLARKRGHDGDAVWSTPSSVKNAVLDDTKTTGACSKQDLGYYTKSFKPMFVCKEIDCNVRLLKHFDVDSL</sequence>
<dbReference type="Proteomes" id="UP001160148">
    <property type="component" value="Unassembled WGS sequence"/>
</dbReference>